<gene>
    <name evidence="4" type="ORF">IW248_000923</name>
</gene>
<keyword evidence="2" id="KW-0804">Transcription</keyword>
<dbReference type="Gene3D" id="1.10.10.60">
    <property type="entry name" value="Homeodomain-like"/>
    <property type="match status" value="1"/>
</dbReference>
<dbReference type="InterPro" id="IPR011051">
    <property type="entry name" value="RmlC_Cupin_sf"/>
</dbReference>
<name>A0ABS0JCC8_9ACTN</name>
<evidence type="ECO:0000256" key="1">
    <source>
        <dbReference type="ARBA" id="ARBA00023015"/>
    </source>
</evidence>
<protein>
    <submittedName>
        <fullName evidence="4">AraC-like DNA-binding protein</fullName>
    </submittedName>
</protein>
<reference evidence="4 5" key="1">
    <citation type="submission" date="2020-11" db="EMBL/GenBank/DDBJ databases">
        <title>Sequencing the genomes of 1000 actinobacteria strains.</title>
        <authorList>
            <person name="Klenk H.-P."/>
        </authorList>
    </citation>
    <scope>NUCLEOTIDE SEQUENCE [LARGE SCALE GENOMIC DNA]</scope>
    <source>
        <strain evidence="4 5">DSM 101692</strain>
    </source>
</reference>
<dbReference type="PANTHER" id="PTHR11019">
    <property type="entry name" value="HTH-TYPE TRANSCRIPTIONAL REGULATOR NIMR"/>
    <property type="match status" value="1"/>
</dbReference>
<dbReference type="RefSeq" id="WP_196925804.1">
    <property type="nucleotide sequence ID" value="NZ_JADOTX010000001.1"/>
</dbReference>
<evidence type="ECO:0000313" key="5">
    <source>
        <dbReference type="Proteomes" id="UP000614915"/>
    </source>
</evidence>
<dbReference type="Proteomes" id="UP000614915">
    <property type="component" value="Unassembled WGS sequence"/>
</dbReference>
<dbReference type="PROSITE" id="PS01124">
    <property type="entry name" value="HTH_ARAC_FAMILY_2"/>
    <property type="match status" value="1"/>
</dbReference>
<evidence type="ECO:0000256" key="2">
    <source>
        <dbReference type="ARBA" id="ARBA00023163"/>
    </source>
</evidence>
<dbReference type="InterPro" id="IPR018060">
    <property type="entry name" value="HTH_AraC"/>
</dbReference>
<dbReference type="CDD" id="cd06124">
    <property type="entry name" value="cupin_NimR-like_N"/>
    <property type="match status" value="1"/>
</dbReference>
<dbReference type="Gene3D" id="2.60.120.10">
    <property type="entry name" value="Jelly Rolls"/>
    <property type="match status" value="1"/>
</dbReference>
<keyword evidence="1" id="KW-0805">Transcription regulation</keyword>
<proteinExistence type="predicted"/>
<sequence length="259" mass="28322">MPESRQVELDPVVGRGWYDGEAQIMHRHSQGQLVYPTAGVLAVTTGRGTWVAAANGVAWTPAGFDHAHRAPARTEVVALMIPSELCTSLPDHPAVLGVSGLLREAMLALVAERTMRPQARDRLLGVVVDELTDAPEQSLYLPEPRDGRLRTVTELLRSDLADARTLTELGREAGASARTLSRLFRAELGMSFHQWRTQLRIQHALVFLWQGRSVTQTATLCGWSNPSSFVDAFSAIVGQTPGRYQAPQPQSADQPVTAR</sequence>
<evidence type="ECO:0000259" key="3">
    <source>
        <dbReference type="PROSITE" id="PS01124"/>
    </source>
</evidence>
<feature type="domain" description="HTH araC/xylS-type" evidence="3">
    <location>
        <begin position="150"/>
        <end position="247"/>
    </location>
</feature>
<dbReference type="SUPFAM" id="SSF51182">
    <property type="entry name" value="RmlC-like cupins"/>
    <property type="match status" value="1"/>
</dbReference>
<dbReference type="Pfam" id="PF12833">
    <property type="entry name" value="HTH_18"/>
    <property type="match status" value="1"/>
</dbReference>
<dbReference type="InterPro" id="IPR009057">
    <property type="entry name" value="Homeodomain-like_sf"/>
</dbReference>
<keyword evidence="5" id="KW-1185">Reference proteome</keyword>
<accession>A0ABS0JCC8</accession>
<comment type="caution">
    <text evidence="4">The sequence shown here is derived from an EMBL/GenBank/DDBJ whole genome shotgun (WGS) entry which is preliminary data.</text>
</comment>
<dbReference type="PANTHER" id="PTHR11019:SF199">
    <property type="entry name" value="HTH-TYPE TRANSCRIPTIONAL REGULATOR NIMR"/>
    <property type="match status" value="1"/>
</dbReference>
<dbReference type="InterPro" id="IPR014710">
    <property type="entry name" value="RmlC-like_jellyroll"/>
</dbReference>
<dbReference type="EMBL" id="JADOTX010000001">
    <property type="protein sequence ID" value="MBG6064636.1"/>
    <property type="molecule type" value="Genomic_DNA"/>
</dbReference>
<evidence type="ECO:0000313" key="4">
    <source>
        <dbReference type="EMBL" id="MBG6064636.1"/>
    </source>
</evidence>
<organism evidence="4 5">
    <name type="scientific">Micromonospora ureilytica</name>
    <dbReference type="NCBI Taxonomy" id="709868"/>
    <lineage>
        <taxon>Bacteria</taxon>
        <taxon>Bacillati</taxon>
        <taxon>Actinomycetota</taxon>
        <taxon>Actinomycetes</taxon>
        <taxon>Micromonosporales</taxon>
        <taxon>Micromonosporaceae</taxon>
        <taxon>Micromonospora</taxon>
    </lineage>
</organism>
<dbReference type="SMART" id="SM00342">
    <property type="entry name" value="HTH_ARAC"/>
    <property type="match status" value="1"/>
</dbReference>
<dbReference type="SUPFAM" id="SSF46689">
    <property type="entry name" value="Homeodomain-like"/>
    <property type="match status" value="1"/>
</dbReference>